<organism evidence="8 9">
    <name type="scientific">Exidia glandulosa HHB12029</name>
    <dbReference type="NCBI Taxonomy" id="1314781"/>
    <lineage>
        <taxon>Eukaryota</taxon>
        <taxon>Fungi</taxon>
        <taxon>Dikarya</taxon>
        <taxon>Basidiomycota</taxon>
        <taxon>Agaricomycotina</taxon>
        <taxon>Agaricomycetes</taxon>
        <taxon>Auriculariales</taxon>
        <taxon>Exidiaceae</taxon>
        <taxon>Exidia</taxon>
    </lineage>
</organism>
<keyword evidence="7" id="KW-0732">Signal</keyword>
<feature type="transmembrane region" description="Helical" evidence="6">
    <location>
        <begin position="270"/>
        <end position="294"/>
    </location>
</feature>
<evidence type="ECO:0000256" key="3">
    <source>
        <dbReference type="ARBA" id="ARBA00022989"/>
    </source>
</evidence>
<dbReference type="OrthoDB" id="3267813at2759"/>
<feature type="compositionally biased region" description="Polar residues" evidence="5">
    <location>
        <begin position="346"/>
        <end position="361"/>
    </location>
</feature>
<evidence type="ECO:0000256" key="4">
    <source>
        <dbReference type="ARBA" id="ARBA00023136"/>
    </source>
</evidence>
<dbReference type="Proteomes" id="UP000077266">
    <property type="component" value="Unassembled WGS sequence"/>
</dbReference>
<evidence type="ECO:0000313" key="8">
    <source>
        <dbReference type="EMBL" id="KZV95902.1"/>
    </source>
</evidence>
<dbReference type="InParanoid" id="A0A165K766"/>
<evidence type="ECO:0000256" key="5">
    <source>
        <dbReference type="SAM" id="MobiDB-lite"/>
    </source>
</evidence>
<gene>
    <name evidence="8" type="ORF">EXIGLDRAFT_734385</name>
</gene>
<reference evidence="8 9" key="1">
    <citation type="journal article" date="2016" name="Mol. Biol. Evol.">
        <title>Comparative Genomics of Early-Diverging Mushroom-Forming Fungi Provides Insights into the Origins of Lignocellulose Decay Capabilities.</title>
        <authorList>
            <person name="Nagy L.G."/>
            <person name="Riley R."/>
            <person name="Tritt A."/>
            <person name="Adam C."/>
            <person name="Daum C."/>
            <person name="Floudas D."/>
            <person name="Sun H."/>
            <person name="Yadav J.S."/>
            <person name="Pangilinan J."/>
            <person name="Larsson K.H."/>
            <person name="Matsuura K."/>
            <person name="Barry K."/>
            <person name="Labutti K."/>
            <person name="Kuo R."/>
            <person name="Ohm R.A."/>
            <person name="Bhattacharya S.S."/>
            <person name="Shirouzu T."/>
            <person name="Yoshinaga Y."/>
            <person name="Martin F.M."/>
            <person name="Grigoriev I.V."/>
            <person name="Hibbett D.S."/>
        </authorList>
    </citation>
    <scope>NUCLEOTIDE SEQUENCE [LARGE SCALE GENOMIC DNA]</scope>
    <source>
        <strain evidence="8 9">HHB12029</strain>
    </source>
</reference>
<dbReference type="PANTHER" id="PTHR15549">
    <property type="entry name" value="PAIRED IMMUNOGLOBULIN-LIKE TYPE 2 RECEPTOR"/>
    <property type="match status" value="1"/>
</dbReference>
<dbReference type="EMBL" id="KV425950">
    <property type="protein sequence ID" value="KZV95902.1"/>
    <property type="molecule type" value="Genomic_DNA"/>
</dbReference>
<keyword evidence="4 6" id="KW-0472">Membrane</keyword>
<protein>
    <recommendedName>
        <fullName evidence="10">Mid2 domain-containing protein</fullName>
    </recommendedName>
</protein>
<feature type="region of interest" description="Disordered" evidence="5">
    <location>
        <begin position="310"/>
        <end position="461"/>
    </location>
</feature>
<dbReference type="Gene3D" id="1.20.5.510">
    <property type="entry name" value="Single helix bin"/>
    <property type="match status" value="1"/>
</dbReference>
<keyword evidence="2 6" id="KW-0812">Transmembrane</keyword>
<evidence type="ECO:0000256" key="7">
    <source>
        <dbReference type="SAM" id="SignalP"/>
    </source>
</evidence>
<feature type="chain" id="PRO_5007860675" description="Mid2 domain-containing protein" evidence="7">
    <location>
        <begin position="23"/>
        <end position="461"/>
    </location>
</feature>
<dbReference type="AlphaFoldDB" id="A0A165K766"/>
<evidence type="ECO:0000313" key="9">
    <source>
        <dbReference type="Proteomes" id="UP000077266"/>
    </source>
</evidence>
<evidence type="ECO:0000256" key="6">
    <source>
        <dbReference type="SAM" id="Phobius"/>
    </source>
</evidence>
<evidence type="ECO:0000256" key="2">
    <source>
        <dbReference type="ARBA" id="ARBA00022692"/>
    </source>
</evidence>
<proteinExistence type="predicted"/>
<sequence>MFKSSSALFAATATLAPSLAAAFSFTFGSTPTQCQNATINIVGDDGVEPYNILILAYGHPPGGNEVRKIISHDWTGKSTSVEIAFPSNSQFVAVVSDSKNVGSGGTSVSVNVAASDDTACLPTSVTPAFYLFLGDGSSLEPPIDQCTDIRLAWSANASAPVSLIGVVPGGNSFNIDTSQGTKSSDGTQIGFNWTPDVPQFTDILLVAGDASGRGSGGSTGIINIGGGPKDCLTGTYPTSTPGTPAGGVYATNASGGSTGSSGGGGSNTGAIIGGVIGALVFVIIVLSGLLFYFWRRRRLAKRNHIKEKPDLADDPAAANHMITDNGDPHHQLPAGYEPEPFIVPPSVTSASRPQTPSSLTGTHAGVPPTAWTRRLSNNSSSAPRQSTDGGDSSSYAAFSDRKQFNGPAPLRPVNIIQHDDGGAVSPQGQDEPETVELPPAYGNIRPNAGASSSTPAPPPPA</sequence>
<feature type="signal peptide" evidence="7">
    <location>
        <begin position="1"/>
        <end position="22"/>
    </location>
</feature>
<evidence type="ECO:0000256" key="1">
    <source>
        <dbReference type="ARBA" id="ARBA00004167"/>
    </source>
</evidence>
<dbReference type="STRING" id="1314781.A0A165K766"/>
<comment type="subcellular location">
    <subcellularLocation>
        <location evidence="1">Membrane</location>
        <topology evidence="1">Single-pass membrane protein</topology>
    </subcellularLocation>
</comment>
<keyword evidence="3 6" id="KW-1133">Transmembrane helix</keyword>
<dbReference type="InterPro" id="IPR051694">
    <property type="entry name" value="Immunoregulatory_rcpt-like"/>
</dbReference>
<evidence type="ECO:0008006" key="10">
    <source>
        <dbReference type="Google" id="ProtNLM"/>
    </source>
</evidence>
<name>A0A165K766_EXIGL</name>
<dbReference type="GO" id="GO:0016020">
    <property type="term" value="C:membrane"/>
    <property type="evidence" value="ECO:0007669"/>
    <property type="project" value="UniProtKB-SubCell"/>
</dbReference>
<dbReference type="GO" id="GO:0071944">
    <property type="term" value="C:cell periphery"/>
    <property type="evidence" value="ECO:0007669"/>
    <property type="project" value="UniProtKB-ARBA"/>
</dbReference>
<keyword evidence="9" id="KW-1185">Reference proteome</keyword>
<accession>A0A165K766</accession>
<dbReference type="CDD" id="cd12087">
    <property type="entry name" value="TM_EGFR-like"/>
    <property type="match status" value="1"/>
</dbReference>
<dbReference type="PANTHER" id="PTHR15549:SF30">
    <property type="entry name" value="MID2 DOMAIN-CONTAINING PROTEIN"/>
    <property type="match status" value="1"/>
</dbReference>
<feature type="compositionally biased region" description="Polar residues" evidence="5">
    <location>
        <begin position="374"/>
        <end position="396"/>
    </location>
</feature>